<dbReference type="SUPFAM" id="SSF48403">
    <property type="entry name" value="Ankyrin repeat"/>
    <property type="match status" value="1"/>
</dbReference>
<dbReference type="Proteomes" id="UP000002640">
    <property type="component" value="Unassembled WGS sequence"/>
</dbReference>
<feature type="repeat" description="ANK" evidence="3">
    <location>
        <begin position="14"/>
        <end position="46"/>
    </location>
</feature>
<evidence type="ECO:0000313" key="5">
    <source>
        <dbReference type="Proteomes" id="UP000002640"/>
    </source>
</evidence>
<dbReference type="KEGG" id="psoj:PHYSODRAFT_405773"/>
<dbReference type="SMR" id="G4Z9J4"/>
<accession>G4Z9J4</accession>
<dbReference type="RefSeq" id="XP_009525343.1">
    <property type="nucleotide sequence ID" value="XM_009527048.1"/>
</dbReference>
<reference evidence="4 5" key="1">
    <citation type="journal article" date="2006" name="Science">
        <title>Phytophthora genome sequences uncover evolutionary origins and mechanisms of pathogenesis.</title>
        <authorList>
            <person name="Tyler B.M."/>
            <person name="Tripathy S."/>
            <person name="Zhang X."/>
            <person name="Dehal P."/>
            <person name="Jiang R.H."/>
            <person name="Aerts A."/>
            <person name="Arredondo F.D."/>
            <person name="Baxter L."/>
            <person name="Bensasson D."/>
            <person name="Beynon J.L."/>
            <person name="Chapman J."/>
            <person name="Damasceno C.M."/>
            <person name="Dorrance A.E."/>
            <person name="Dou D."/>
            <person name="Dickerman A.W."/>
            <person name="Dubchak I.L."/>
            <person name="Garbelotto M."/>
            <person name="Gijzen M."/>
            <person name="Gordon S.G."/>
            <person name="Govers F."/>
            <person name="Grunwald N.J."/>
            <person name="Huang W."/>
            <person name="Ivors K.L."/>
            <person name="Jones R.W."/>
            <person name="Kamoun S."/>
            <person name="Krampis K."/>
            <person name="Lamour K.H."/>
            <person name="Lee M.K."/>
            <person name="McDonald W.H."/>
            <person name="Medina M."/>
            <person name="Meijer H.J."/>
            <person name="Nordberg E.K."/>
            <person name="Maclean D.J."/>
            <person name="Ospina-Giraldo M.D."/>
            <person name="Morris P.F."/>
            <person name="Phuntumart V."/>
            <person name="Putnam N.H."/>
            <person name="Rash S."/>
            <person name="Rose J.K."/>
            <person name="Sakihama Y."/>
            <person name="Salamov A.A."/>
            <person name="Savidor A."/>
            <person name="Scheuring C.F."/>
            <person name="Smith B.M."/>
            <person name="Sobral B.W."/>
            <person name="Terry A."/>
            <person name="Torto-Alalibo T.A."/>
            <person name="Win J."/>
            <person name="Xu Z."/>
            <person name="Zhang H."/>
            <person name="Grigoriev I.V."/>
            <person name="Rokhsar D.S."/>
            <person name="Boore J.L."/>
        </authorList>
    </citation>
    <scope>NUCLEOTIDE SEQUENCE [LARGE SCALE GENOMIC DNA]</scope>
    <source>
        <strain evidence="4 5">P6497</strain>
    </source>
</reference>
<dbReference type="EMBL" id="JH159153">
    <property type="protein sequence ID" value="EGZ22626.1"/>
    <property type="molecule type" value="Genomic_DNA"/>
</dbReference>
<dbReference type="InterPro" id="IPR050889">
    <property type="entry name" value="Dendritic_Spine_Reg/Scaffold"/>
</dbReference>
<dbReference type="PANTHER" id="PTHR24166:SF48">
    <property type="entry name" value="PROTEIN VAPYRIN"/>
    <property type="match status" value="1"/>
</dbReference>
<dbReference type="AlphaFoldDB" id="G4Z9J4"/>
<feature type="non-terminal residue" evidence="4">
    <location>
        <position position="1"/>
    </location>
</feature>
<dbReference type="InterPro" id="IPR002110">
    <property type="entry name" value="Ankyrin_rpt"/>
</dbReference>
<dbReference type="PROSITE" id="PS50297">
    <property type="entry name" value="ANK_REP_REGION"/>
    <property type="match status" value="1"/>
</dbReference>
<dbReference type="InParanoid" id="G4Z9J4"/>
<dbReference type="Gene3D" id="1.25.40.20">
    <property type="entry name" value="Ankyrin repeat-containing domain"/>
    <property type="match status" value="1"/>
</dbReference>
<evidence type="ECO:0000256" key="1">
    <source>
        <dbReference type="ARBA" id="ARBA00022737"/>
    </source>
</evidence>
<evidence type="ECO:0000256" key="2">
    <source>
        <dbReference type="ARBA" id="ARBA00023043"/>
    </source>
</evidence>
<dbReference type="SMART" id="SM00248">
    <property type="entry name" value="ANK"/>
    <property type="match status" value="1"/>
</dbReference>
<name>G4Z9J4_PHYSP</name>
<keyword evidence="1" id="KW-0677">Repeat</keyword>
<feature type="non-terminal residue" evidence="4">
    <location>
        <position position="60"/>
    </location>
</feature>
<dbReference type="PANTHER" id="PTHR24166">
    <property type="entry name" value="ROLLING PEBBLES, ISOFORM B"/>
    <property type="match status" value="1"/>
</dbReference>
<protein>
    <submittedName>
        <fullName evidence="4">Uncharacterized protein</fullName>
    </submittedName>
</protein>
<evidence type="ECO:0000256" key="3">
    <source>
        <dbReference type="PROSITE-ProRule" id="PRU00023"/>
    </source>
</evidence>
<dbReference type="PROSITE" id="PS50088">
    <property type="entry name" value="ANK_REPEAT"/>
    <property type="match status" value="1"/>
</dbReference>
<keyword evidence="5" id="KW-1185">Reference proteome</keyword>
<dbReference type="GeneID" id="20651439"/>
<sequence length="60" mass="6435">LLRRGASVDQKMVNGYSALLLASEAGHADCVRLLLERGADVNQSNKAGWTALMVAVWNGH</sequence>
<proteinExistence type="predicted"/>
<dbReference type="Pfam" id="PF12796">
    <property type="entry name" value="Ank_2"/>
    <property type="match status" value="1"/>
</dbReference>
<gene>
    <name evidence="4" type="ORF">PHYSODRAFT_405773</name>
</gene>
<evidence type="ECO:0000313" key="4">
    <source>
        <dbReference type="EMBL" id="EGZ22626.1"/>
    </source>
</evidence>
<organism evidence="4 5">
    <name type="scientific">Phytophthora sojae (strain P6497)</name>
    <name type="common">Soybean stem and root rot agent</name>
    <name type="synonym">Phytophthora megasperma f. sp. glycines</name>
    <dbReference type="NCBI Taxonomy" id="1094619"/>
    <lineage>
        <taxon>Eukaryota</taxon>
        <taxon>Sar</taxon>
        <taxon>Stramenopiles</taxon>
        <taxon>Oomycota</taxon>
        <taxon>Peronosporomycetes</taxon>
        <taxon>Peronosporales</taxon>
        <taxon>Peronosporaceae</taxon>
        <taxon>Phytophthora</taxon>
    </lineage>
</organism>
<dbReference type="InterPro" id="IPR036770">
    <property type="entry name" value="Ankyrin_rpt-contain_sf"/>
</dbReference>
<keyword evidence="2 3" id="KW-0040">ANK repeat</keyword>